<dbReference type="PANTHER" id="PTHR46268">
    <property type="entry name" value="STRESS RESPONSE PROTEIN NHAX"/>
    <property type="match status" value="1"/>
</dbReference>
<comment type="caution">
    <text evidence="3">The sequence shown here is derived from an EMBL/GenBank/DDBJ whole genome shotgun (WGS) entry which is preliminary data.</text>
</comment>
<evidence type="ECO:0000313" key="3">
    <source>
        <dbReference type="EMBL" id="OOQ58731.1"/>
    </source>
</evidence>
<dbReference type="InterPro" id="IPR006015">
    <property type="entry name" value="Universal_stress_UspA"/>
</dbReference>
<evidence type="ECO:0000256" key="1">
    <source>
        <dbReference type="ARBA" id="ARBA00008791"/>
    </source>
</evidence>
<evidence type="ECO:0000259" key="2">
    <source>
        <dbReference type="Pfam" id="PF00582"/>
    </source>
</evidence>
<proteinExistence type="inferred from homology"/>
<dbReference type="Pfam" id="PF00582">
    <property type="entry name" value="Usp"/>
    <property type="match status" value="1"/>
</dbReference>
<accession>A0A1S9PCT4</accession>
<keyword evidence="4" id="KW-1185">Reference proteome</keyword>
<dbReference type="CDD" id="cd00293">
    <property type="entry name" value="USP-like"/>
    <property type="match status" value="2"/>
</dbReference>
<name>A0A1S9PCT4_9SPHI</name>
<dbReference type="STRING" id="1792845.BC343_08715"/>
<dbReference type="OrthoDB" id="9788959at2"/>
<evidence type="ECO:0000313" key="4">
    <source>
        <dbReference type="Proteomes" id="UP000189739"/>
    </source>
</evidence>
<comment type="similarity">
    <text evidence="1">Belongs to the universal stress protein A family.</text>
</comment>
<dbReference type="AlphaFoldDB" id="A0A1S9PCT4"/>
<dbReference type="EMBL" id="MBTF01000023">
    <property type="protein sequence ID" value="OOQ58731.1"/>
    <property type="molecule type" value="Genomic_DNA"/>
</dbReference>
<organism evidence="3 4">
    <name type="scientific">Mucilaginibacter pedocola</name>
    <dbReference type="NCBI Taxonomy" id="1792845"/>
    <lineage>
        <taxon>Bacteria</taxon>
        <taxon>Pseudomonadati</taxon>
        <taxon>Bacteroidota</taxon>
        <taxon>Sphingobacteriia</taxon>
        <taxon>Sphingobacteriales</taxon>
        <taxon>Sphingobacteriaceae</taxon>
        <taxon>Mucilaginibacter</taxon>
    </lineage>
</organism>
<gene>
    <name evidence="3" type="ORF">BC343_08715</name>
</gene>
<dbReference type="Proteomes" id="UP000189739">
    <property type="component" value="Unassembled WGS sequence"/>
</dbReference>
<feature type="domain" description="UspA" evidence="2">
    <location>
        <begin position="1"/>
        <end position="146"/>
    </location>
</feature>
<sequence>MKTILVPTDFSPAATNAAKYALNIAINVKAEIKLCNAVTVPAESVYAAQVAWPMDDYTALKESADSELIYQAGLLEDSIGEGYHPRVCYSTGVGNVTDYVRNLVEDDDVNLVVMGMSGANMFSKFLLGSNSRSLIDKADFPLLLIPKQHEYQSIKRIGFATDLSSADIDALNSVANFARYFNAEIVVSHVMESPEEHRRAEDFLSEVGCKINYPHIYYRGMQNEGVTAGLKWLTENGQIDMLVMIHRPHGIFDASYTQKLAVKTKIPLMVLPDGFSKVLI</sequence>
<reference evidence="3 4" key="1">
    <citation type="submission" date="2016-07" db="EMBL/GenBank/DDBJ databases">
        <title>Genomic analysis of zinc-resistant bacterium Mucilaginibacter pedocola TBZ30.</title>
        <authorList>
            <person name="Huang J."/>
            <person name="Tang J."/>
        </authorList>
    </citation>
    <scope>NUCLEOTIDE SEQUENCE [LARGE SCALE GENOMIC DNA]</scope>
    <source>
        <strain evidence="3 4">TBZ30</strain>
    </source>
</reference>
<dbReference type="InterPro" id="IPR006016">
    <property type="entry name" value="UspA"/>
</dbReference>
<dbReference type="PANTHER" id="PTHR46268:SF6">
    <property type="entry name" value="UNIVERSAL STRESS PROTEIN UP12"/>
    <property type="match status" value="1"/>
</dbReference>
<dbReference type="PRINTS" id="PR01438">
    <property type="entry name" value="UNVRSLSTRESS"/>
</dbReference>
<dbReference type="SUPFAM" id="SSF52402">
    <property type="entry name" value="Adenine nucleotide alpha hydrolases-like"/>
    <property type="match status" value="2"/>
</dbReference>
<protein>
    <recommendedName>
        <fullName evidence="2">UspA domain-containing protein</fullName>
    </recommendedName>
</protein>
<dbReference type="Gene3D" id="3.40.50.12370">
    <property type="match status" value="1"/>
</dbReference>
<dbReference type="RefSeq" id="WP_078349436.1">
    <property type="nucleotide sequence ID" value="NZ_MBTF01000023.1"/>
</dbReference>